<keyword evidence="3" id="KW-1185">Reference proteome</keyword>
<comment type="caution">
    <text evidence="2">The sequence shown here is derived from an EMBL/GenBank/DDBJ whole genome shotgun (WGS) entry which is preliminary data.</text>
</comment>
<accession>X6N213</accession>
<evidence type="ECO:0000313" key="2">
    <source>
        <dbReference type="EMBL" id="ETO20310.1"/>
    </source>
</evidence>
<dbReference type="EMBL" id="ASPP01012741">
    <property type="protein sequence ID" value="ETO20310.1"/>
    <property type="molecule type" value="Genomic_DNA"/>
</dbReference>
<sequence>MPGKMSIFDKSNDILAKIWSDIKFNVDEQLTKESIIAGDPKLIDPVMQIVSYMIWYGAKVGILLGYPKIVWFEINEIENEQIFNVNVYPMLEIKSFKEGLLEILRILKYATNLNSNKKYFRKTDIVEEKVERENDELGDEDGEYDNNDEDNNDE</sequence>
<evidence type="ECO:0000256" key="1">
    <source>
        <dbReference type="SAM" id="MobiDB-lite"/>
    </source>
</evidence>
<evidence type="ECO:0000313" key="3">
    <source>
        <dbReference type="Proteomes" id="UP000023152"/>
    </source>
</evidence>
<feature type="region of interest" description="Disordered" evidence="1">
    <location>
        <begin position="131"/>
        <end position="154"/>
    </location>
</feature>
<dbReference type="AlphaFoldDB" id="X6N213"/>
<proteinExistence type="predicted"/>
<reference evidence="2 3" key="1">
    <citation type="journal article" date="2013" name="Curr. Biol.">
        <title>The Genome of the Foraminiferan Reticulomyxa filosa.</title>
        <authorList>
            <person name="Glockner G."/>
            <person name="Hulsmann N."/>
            <person name="Schleicher M."/>
            <person name="Noegel A.A."/>
            <person name="Eichinger L."/>
            <person name="Gallinger C."/>
            <person name="Pawlowski J."/>
            <person name="Sierra R."/>
            <person name="Euteneuer U."/>
            <person name="Pillet L."/>
            <person name="Moustafa A."/>
            <person name="Platzer M."/>
            <person name="Groth M."/>
            <person name="Szafranski K."/>
            <person name="Schliwa M."/>
        </authorList>
    </citation>
    <scope>NUCLEOTIDE SEQUENCE [LARGE SCALE GENOMIC DNA]</scope>
</reference>
<name>X6N213_RETFI</name>
<gene>
    <name evidence="2" type="ORF">RFI_16907</name>
</gene>
<dbReference type="Proteomes" id="UP000023152">
    <property type="component" value="Unassembled WGS sequence"/>
</dbReference>
<protein>
    <submittedName>
        <fullName evidence="2">Uncharacterized protein</fullName>
    </submittedName>
</protein>
<feature type="compositionally biased region" description="Acidic residues" evidence="1">
    <location>
        <begin position="133"/>
        <end position="154"/>
    </location>
</feature>
<organism evidence="2 3">
    <name type="scientific">Reticulomyxa filosa</name>
    <dbReference type="NCBI Taxonomy" id="46433"/>
    <lineage>
        <taxon>Eukaryota</taxon>
        <taxon>Sar</taxon>
        <taxon>Rhizaria</taxon>
        <taxon>Retaria</taxon>
        <taxon>Foraminifera</taxon>
        <taxon>Monothalamids</taxon>
        <taxon>Reticulomyxidae</taxon>
        <taxon>Reticulomyxa</taxon>
    </lineage>
</organism>